<reference evidence="2" key="1">
    <citation type="journal article" date="2011" name="Nat. Commun.">
        <title>Effector diversification within compartments of the Leptosphaeria maculans genome affected by Repeat-Induced Point mutations.</title>
        <authorList>
            <person name="Rouxel T."/>
            <person name="Grandaubert J."/>
            <person name="Hane J.K."/>
            <person name="Hoede C."/>
            <person name="van de Wouw A.P."/>
            <person name="Couloux A."/>
            <person name="Dominguez V."/>
            <person name="Anthouard V."/>
            <person name="Bally P."/>
            <person name="Bourras S."/>
            <person name="Cozijnsen A.J."/>
            <person name="Ciuffetti L.M."/>
            <person name="Degrave A."/>
            <person name="Dilmaghani A."/>
            <person name="Duret L."/>
            <person name="Fudal I."/>
            <person name="Goodwin S.B."/>
            <person name="Gout L."/>
            <person name="Glaser N."/>
            <person name="Linglin J."/>
            <person name="Kema G.H.J."/>
            <person name="Lapalu N."/>
            <person name="Lawrence C.B."/>
            <person name="May K."/>
            <person name="Meyer M."/>
            <person name="Ollivier B."/>
            <person name="Poulain J."/>
            <person name="Schoch C.L."/>
            <person name="Simon A."/>
            <person name="Spatafora J.W."/>
            <person name="Stachowiak A."/>
            <person name="Turgeon B.G."/>
            <person name="Tyler B.M."/>
            <person name="Vincent D."/>
            <person name="Weissenbach J."/>
            <person name="Amselem J."/>
            <person name="Quesneville H."/>
            <person name="Oliver R.P."/>
            <person name="Wincker P."/>
            <person name="Balesdent M.-H."/>
            <person name="Howlett B.J."/>
        </authorList>
    </citation>
    <scope>NUCLEOTIDE SEQUENCE [LARGE SCALE GENOMIC DNA]</scope>
    <source>
        <strain evidence="2">JN3 / isolate v23.1.3 / race Av1-4-5-6-7-8</strain>
    </source>
</reference>
<dbReference type="STRING" id="985895.E5A6S9"/>
<dbReference type="Proteomes" id="UP000002668">
    <property type="component" value="Genome"/>
</dbReference>
<gene>
    <name evidence="1" type="ORF">LEMA_P085630.1</name>
</gene>
<keyword evidence="2" id="KW-1185">Reference proteome</keyword>
<name>E5A6S9_LEPMJ</name>
<sequence>MSFVYTSFAYQFSVPPAWHANNLGYMFMDPSNPGARVNVTLVVIMQRYFASFVTSGSPNPVSGGFLPEFASNEGLTVQNLNSTLVGPVLDAAVNASKCDCWQEGNFI</sequence>
<dbReference type="InParanoid" id="E5A6S9"/>
<evidence type="ECO:0000313" key="2">
    <source>
        <dbReference type="Proteomes" id="UP000002668"/>
    </source>
</evidence>
<dbReference type="OrthoDB" id="408631at2759"/>
<evidence type="ECO:0000313" key="1">
    <source>
        <dbReference type="EMBL" id="CBX99324.1"/>
    </source>
</evidence>
<dbReference type="Gene3D" id="3.40.50.1820">
    <property type="entry name" value="alpha/beta hydrolase"/>
    <property type="match status" value="1"/>
</dbReference>
<dbReference type="VEuPathDB" id="FungiDB:LEMA_P085630.1"/>
<dbReference type="AlphaFoldDB" id="E5A6S9"/>
<dbReference type="SUPFAM" id="SSF53474">
    <property type="entry name" value="alpha/beta-Hydrolases"/>
    <property type="match status" value="1"/>
</dbReference>
<dbReference type="EMBL" id="FP929135">
    <property type="protein sequence ID" value="CBX99324.1"/>
    <property type="molecule type" value="Genomic_DNA"/>
</dbReference>
<dbReference type="InterPro" id="IPR029058">
    <property type="entry name" value="AB_hydrolase_fold"/>
</dbReference>
<organism evidence="1 2">
    <name type="scientific">Leptosphaeria maculans (strain JN3 / isolate v23.1.3 / race Av1-4-5-6-7-8)</name>
    <name type="common">Blackleg fungus</name>
    <name type="synonym">Phoma lingam</name>
    <dbReference type="NCBI Taxonomy" id="985895"/>
    <lineage>
        <taxon>Eukaryota</taxon>
        <taxon>Fungi</taxon>
        <taxon>Dikarya</taxon>
        <taxon>Ascomycota</taxon>
        <taxon>Pezizomycotina</taxon>
        <taxon>Dothideomycetes</taxon>
        <taxon>Pleosporomycetidae</taxon>
        <taxon>Pleosporales</taxon>
        <taxon>Pleosporineae</taxon>
        <taxon>Leptosphaeriaceae</taxon>
        <taxon>Plenodomus</taxon>
        <taxon>Plenodomus lingam/Leptosphaeria maculans species complex</taxon>
    </lineage>
</organism>
<evidence type="ECO:0008006" key="3">
    <source>
        <dbReference type="Google" id="ProtNLM"/>
    </source>
</evidence>
<protein>
    <recommendedName>
        <fullName evidence="3">Carboxylesterase type B domain-containing protein</fullName>
    </recommendedName>
</protein>
<accession>E5A6S9</accession>
<dbReference type="HOGENOM" id="CLU_2210518_0_0_1"/>
<proteinExistence type="predicted"/>